<organism evidence="2 3">
    <name type="scientific">Acer saccharum</name>
    <name type="common">Sugar maple</name>
    <dbReference type="NCBI Taxonomy" id="4024"/>
    <lineage>
        <taxon>Eukaryota</taxon>
        <taxon>Viridiplantae</taxon>
        <taxon>Streptophyta</taxon>
        <taxon>Embryophyta</taxon>
        <taxon>Tracheophyta</taxon>
        <taxon>Spermatophyta</taxon>
        <taxon>Magnoliopsida</taxon>
        <taxon>eudicotyledons</taxon>
        <taxon>Gunneridae</taxon>
        <taxon>Pentapetalae</taxon>
        <taxon>rosids</taxon>
        <taxon>malvids</taxon>
        <taxon>Sapindales</taxon>
        <taxon>Sapindaceae</taxon>
        <taxon>Hippocastanoideae</taxon>
        <taxon>Acereae</taxon>
        <taxon>Acer</taxon>
    </lineage>
</organism>
<reference evidence="2" key="1">
    <citation type="journal article" date="2022" name="Plant J.">
        <title>Strategies of tolerance reflected in two North American maple genomes.</title>
        <authorList>
            <person name="McEvoy S.L."/>
            <person name="Sezen U.U."/>
            <person name="Trouern-Trend A."/>
            <person name="McMahon S.M."/>
            <person name="Schaberg P.G."/>
            <person name="Yang J."/>
            <person name="Wegrzyn J.L."/>
            <person name="Swenson N.G."/>
        </authorList>
    </citation>
    <scope>NUCLEOTIDE SEQUENCE</scope>
    <source>
        <strain evidence="2">NS2018</strain>
    </source>
</reference>
<evidence type="ECO:0000313" key="2">
    <source>
        <dbReference type="EMBL" id="KAK0603369.1"/>
    </source>
</evidence>
<dbReference type="Pfam" id="PF12796">
    <property type="entry name" value="Ank_2"/>
    <property type="match status" value="1"/>
</dbReference>
<evidence type="ECO:0000313" key="3">
    <source>
        <dbReference type="Proteomes" id="UP001168877"/>
    </source>
</evidence>
<dbReference type="PANTHER" id="PTHR24121:SF22">
    <property type="entry name" value="PROTEIN ACCELERATED CELL DEATH 6-LIKE"/>
    <property type="match status" value="1"/>
</dbReference>
<dbReference type="PANTHER" id="PTHR24121">
    <property type="entry name" value="NO MECHANORECEPTOR POTENTIAL C, ISOFORM D-RELATED"/>
    <property type="match status" value="1"/>
</dbReference>
<dbReference type="InterPro" id="IPR036770">
    <property type="entry name" value="Ankyrin_rpt-contain_sf"/>
</dbReference>
<dbReference type="PROSITE" id="PS50088">
    <property type="entry name" value="ANK_REPEAT"/>
    <property type="match status" value="2"/>
</dbReference>
<protein>
    <submittedName>
        <fullName evidence="2">Uncharacterized protein</fullName>
    </submittedName>
</protein>
<dbReference type="PROSITE" id="PS50297">
    <property type="entry name" value="ANK_REP_REGION"/>
    <property type="match status" value="1"/>
</dbReference>
<dbReference type="AlphaFoldDB" id="A0AA39VYT2"/>
<feature type="repeat" description="ANK" evidence="1">
    <location>
        <begin position="94"/>
        <end position="116"/>
    </location>
</feature>
<accession>A0AA39VYT2</accession>
<dbReference type="SMART" id="SM00248">
    <property type="entry name" value="ANK"/>
    <property type="match status" value="3"/>
</dbReference>
<dbReference type="SUPFAM" id="SSF48403">
    <property type="entry name" value="Ankyrin repeat"/>
    <property type="match status" value="1"/>
</dbReference>
<keyword evidence="3" id="KW-1185">Reference proteome</keyword>
<proteinExistence type="predicted"/>
<dbReference type="Proteomes" id="UP001168877">
    <property type="component" value="Unassembled WGS sequence"/>
</dbReference>
<dbReference type="Gene3D" id="1.25.40.20">
    <property type="entry name" value="Ankyrin repeat-containing domain"/>
    <property type="match status" value="1"/>
</dbReference>
<comment type="caution">
    <text evidence="2">The sequence shown here is derived from an EMBL/GenBank/DDBJ whole genome shotgun (WGS) entry which is preliminary data.</text>
</comment>
<reference evidence="2" key="2">
    <citation type="submission" date="2023-06" db="EMBL/GenBank/DDBJ databases">
        <authorList>
            <person name="Swenson N.G."/>
            <person name="Wegrzyn J.L."/>
            <person name="Mcevoy S.L."/>
        </authorList>
    </citation>
    <scope>NUCLEOTIDE SEQUENCE</scope>
    <source>
        <strain evidence="2">NS2018</strain>
        <tissue evidence="2">Leaf</tissue>
    </source>
</reference>
<gene>
    <name evidence="2" type="ORF">LWI29_004238</name>
</gene>
<sequence>MTDNNGTVASNSSNQEKNFDLLDSVYSAAADGEINKFQQHAGVLDQILTPNDNTILHIHITARQPPRSRISQNMNFMREILGKCPELLWKANKKGKTLLHMATRHGHADVSKYLLEECKKPYQNDQELAIKATRQMLQMINEAKDTALHEAVCYNHIDVVQLLTEEDGDLPYDSNIAGETPLYLADMVCRNSEEDFRQLHFTS</sequence>
<name>A0AA39VYT2_ACESA</name>
<feature type="repeat" description="ANK" evidence="1">
    <location>
        <begin position="143"/>
        <end position="175"/>
    </location>
</feature>
<dbReference type="InterPro" id="IPR002110">
    <property type="entry name" value="Ankyrin_rpt"/>
</dbReference>
<dbReference type="EMBL" id="JAUESC010000002">
    <property type="protein sequence ID" value="KAK0603369.1"/>
    <property type="molecule type" value="Genomic_DNA"/>
</dbReference>
<evidence type="ECO:0000256" key="1">
    <source>
        <dbReference type="PROSITE-ProRule" id="PRU00023"/>
    </source>
</evidence>
<keyword evidence="1" id="KW-0040">ANK repeat</keyword>